<gene>
    <name evidence="2" type="primary">cas5e</name>
    <name evidence="2" type="ORF">GT348_01855</name>
</gene>
<dbReference type="NCBIfam" id="TIGR01868">
    <property type="entry name" value="casD_Cas5e"/>
    <property type="match status" value="1"/>
</dbReference>
<dbReference type="KEGG" id="bomb:GT348_01855"/>
<dbReference type="GO" id="GO:0051607">
    <property type="term" value="P:defense response to virus"/>
    <property type="evidence" value="ECO:0007669"/>
    <property type="project" value="UniProtKB-KW"/>
</dbReference>
<keyword evidence="1" id="KW-0051">Antiviral defense</keyword>
<dbReference type="GO" id="GO:0043571">
    <property type="term" value="P:maintenance of CRISPR repeat elements"/>
    <property type="evidence" value="ECO:0007669"/>
    <property type="project" value="InterPro"/>
</dbReference>
<dbReference type="Gene3D" id="3.30.70.2660">
    <property type="match status" value="1"/>
</dbReference>
<evidence type="ECO:0000313" key="2">
    <source>
        <dbReference type="EMBL" id="QHI95195.1"/>
    </source>
</evidence>
<keyword evidence="3" id="KW-1185">Reference proteome</keyword>
<dbReference type="Pfam" id="PF09704">
    <property type="entry name" value="Cas_Cas5d"/>
    <property type="match status" value="1"/>
</dbReference>
<evidence type="ECO:0000256" key="1">
    <source>
        <dbReference type="ARBA" id="ARBA00023118"/>
    </source>
</evidence>
<dbReference type="RefSeq" id="WP_160618273.1">
    <property type="nucleotide sequence ID" value="NZ_CP047652.1"/>
</dbReference>
<protein>
    <submittedName>
        <fullName evidence="2">Type I-E CRISPR-associated protein Cas5/CasD</fullName>
    </submittedName>
</protein>
<dbReference type="EMBL" id="CP047652">
    <property type="protein sequence ID" value="QHI95195.1"/>
    <property type="molecule type" value="Genomic_DNA"/>
</dbReference>
<organism evidence="2 3">
    <name type="scientific">Aristophania vespae</name>
    <dbReference type="NCBI Taxonomy" id="2697033"/>
    <lineage>
        <taxon>Bacteria</taxon>
        <taxon>Pseudomonadati</taxon>
        <taxon>Pseudomonadota</taxon>
        <taxon>Alphaproteobacteria</taxon>
        <taxon>Acetobacterales</taxon>
        <taxon>Acetobacteraceae</taxon>
        <taxon>Aristophania</taxon>
    </lineage>
</organism>
<dbReference type="CDD" id="cd09756">
    <property type="entry name" value="Cas5_I-E"/>
    <property type="match status" value="1"/>
</dbReference>
<dbReference type="AlphaFoldDB" id="A0A6P1N9G1"/>
<dbReference type="InterPro" id="IPR013422">
    <property type="entry name" value="CRISPR-assoc_prot_Cas5_N"/>
</dbReference>
<name>A0A6P1N9G1_9PROT</name>
<dbReference type="GO" id="GO:0003723">
    <property type="term" value="F:RNA binding"/>
    <property type="evidence" value="ECO:0007669"/>
    <property type="project" value="InterPro"/>
</dbReference>
<dbReference type="InterPro" id="IPR021124">
    <property type="entry name" value="CRISPR-assoc_prot_Cas5"/>
</dbReference>
<sequence>MGRFLTFAMVAPIASFGSLAVGEERGSWERPARSAVLGLIASCLGLTREEEEAHRKLSDSCGIAILYHSSKTTIRDFHTAQMAQTQRNEYYATRADEIMRGKLSTVVSKRDYRTGIWHIGALWLRDHADGWSLEQLQQAMNKPVFTPYLGRKSCPLALPLAPEIIKADTASEALLIRYENGKEVKIALNDEDKSGNLHKNDNKETNEIKKKSRNNLINSFFYTSWNRDNIKTKTFREYFTGKDDNDDVRIAMDAQDVPDHQGAFEVTHYINRHDQPISRVKWEFGLRSEALLTLKKEKQA</sequence>
<evidence type="ECO:0000313" key="3">
    <source>
        <dbReference type="Proteomes" id="UP000463975"/>
    </source>
</evidence>
<dbReference type="Proteomes" id="UP000463975">
    <property type="component" value="Chromosome"/>
</dbReference>
<dbReference type="NCBIfam" id="TIGR02593">
    <property type="entry name" value="CRISPR_cas5"/>
    <property type="match status" value="1"/>
</dbReference>
<accession>A0A6P1N9G1</accession>
<reference evidence="2 3" key="1">
    <citation type="submission" date="2020-01" db="EMBL/GenBank/DDBJ databases">
        <title>Genome sequencing of strain KACC 21507.</title>
        <authorList>
            <person name="Heo J."/>
            <person name="Kim S.-J."/>
            <person name="Kim J.-S."/>
            <person name="Hong S.-B."/>
            <person name="Kwon S.-W."/>
        </authorList>
    </citation>
    <scope>NUCLEOTIDE SEQUENCE [LARGE SCALE GENOMIC DNA]</scope>
    <source>
        <strain evidence="2 3">KACC 21507</strain>
    </source>
</reference>
<dbReference type="InterPro" id="IPR010147">
    <property type="entry name" value="CRISPR-assoc_prot_CasD"/>
</dbReference>
<proteinExistence type="predicted"/>